<dbReference type="Proteomes" id="UP000222424">
    <property type="component" value="Genome"/>
</dbReference>
<name>A0A223LF41_9CAUD</name>
<sequence>MKEGHLFKRSMALSCEEYPQNDVVFAEYRDGGLIIEIRVYDDEDRYVGATEGTVRIDDLVEWLYKGGHFDKIIETY</sequence>
<accession>A0A223LF41</accession>
<protein>
    <submittedName>
        <fullName evidence="1">Uncharacterized protein</fullName>
    </submittedName>
</protein>
<reference evidence="2" key="1">
    <citation type="submission" date="2017-07" db="EMBL/GenBank/DDBJ databases">
        <authorList>
            <person name="Abker F."/>
            <person name="Adetunja A."/>
            <person name="Azinge I."/>
            <person name="Baskerville V."/>
            <person name="Brown C."/>
            <person name="Cabassa I."/>
            <person name="Cannady D."/>
            <person name="Duran G."/>
            <person name="Franklin M."/>
            <person name="Kontchou K."/>
            <person name="Kelly K.-A."/>
            <person name="Mohamed A."/>
            <person name="Okusolubo T."/>
            <person name="Oriala D."/>
            <person name="Shrestha A."/>
            <person name="Song A."/>
            <person name="Spruill R."/>
            <person name="Williams K."/>
            <person name="Nunn R."/>
            <person name="Johnson A."/>
            <person name="Erill I."/>
            <person name="Caruso S.M."/>
        </authorList>
    </citation>
    <scope>NUCLEOTIDE SEQUENCE [LARGE SCALE GENOMIC DNA]</scope>
</reference>
<proteinExistence type="predicted"/>
<dbReference type="EMBL" id="MF498901">
    <property type="protein sequence ID" value="ASU00971.1"/>
    <property type="molecule type" value="Genomic_DNA"/>
</dbReference>
<evidence type="ECO:0000313" key="2">
    <source>
        <dbReference type="Proteomes" id="UP000222424"/>
    </source>
</evidence>
<organism evidence="1 2">
    <name type="scientific">Bacillus phage Anthony</name>
    <dbReference type="NCBI Taxonomy" id="2024253"/>
    <lineage>
        <taxon>Viruses</taxon>
        <taxon>Duplodnaviria</taxon>
        <taxon>Heunggongvirae</taxon>
        <taxon>Uroviricota</taxon>
        <taxon>Caudoviricetes</taxon>
        <taxon>Herelleviridae</taxon>
        <taxon>Bastillevirinae</taxon>
        <taxon>Bastillevirus</taxon>
        <taxon>Bastillevirus CAM003</taxon>
    </lineage>
</organism>
<gene>
    <name evidence="1" type="ORF">ANTHONY_131</name>
</gene>
<evidence type="ECO:0000313" key="1">
    <source>
        <dbReference type="EMBL" id="ASU00971.1"/>
    </source>
</evidence>